<dbReference type="AlphaFoldDB" id="A0A1U6IXR3"/>
<accession>A0A1U6IXR3</accession>
<protein>
    <submittedName>
        <fullName evidence="2">Sugar phosphate isomerase/epimerase</fullName>
    </submittedName>
</protein>
<dbReference type="InterPro" id="IPR050312">
    <property type="entry name" value="IolE/XylAMocC-like"/>
</dbReference>
<dbReference type="Gene3D" id="3.20.20.150">
    <property type="entry name" value="Divalent-metal-dependent TIM barrel enzymes"/>
    <property type="match status" value="1"/>
</dbReference>
<name>A0A1U6IXR3_9SPHN</name>
<dbReference type="PANTHER" id="PTHR12110">
    <property type="entry name" value="HYDROXYPYRUVATE ISOMERASE"/>
    <property type="match status" value="1"/>
</dbReference>
<organism evidence="2 3">
    <name type="scientific">Novosphingobium mathurense</name>
    <dbReference type="NCBI Taxonomy" id="428990"/>
    <lineage>
        <taxon>Bacteria</taxon>
        <taxon>Pseudomonadati</taxon>
        <taxon>Pseudomonadota</taxon>
        <taxon>Alphaproteobacteria</taxon>
        <taxon>Sphingomonadales</taxon>
        <taxon>Sphingomonadaceae</taxon>
        <taxon>Novosphingobium</taxon>
    </lineage>
</organism>
<dbReference type="Pfam" id="PF01261">
    <property type="entry name" value="AP_endonuc_2"/>
    <property type="match status" value="1"/>
</dbReference>
<dbReference type="EMBL" id="FVZE01000022">
    <property type="protein sequence ID" value="SLK12804.1"/>
    <property type="molecule type" value="Genomic_DNA"/>
</dbReference>
<keyword evidence="3" id="KW-1185">Reference proteome</keyword>
<dbReference type="InterPro" id="IPR036237">
    <property type="entry name" value="Xyl_isomerase-like_sf"/>
</dbReference>
<dbReference type="PANTHER" id="PTHR12110:SF53">
    <property type="entry name" value="BLR5974 PROTEIN"/>
    <property type="match status" value="1"/>
</dbReference>
<keyword evidence="2" id="KW-0413">Isomerase</keyword>
<dbReference type="STRING" id="428990.SAMN06295987_1227"/>
<dbReference type="RefSeq" id="WP_079732103.1">
    <property type="nucleotide sequence ID" value="NZ_FVZE01000022.1"/>
</dbReference>
<evidence type="ECO:0000259" key="1">
    <source>
        <dbReference type="Pfam" id="PF01261"/>
    </source>
</evidence>
<gene>
    <name evidence="2" type="ORF">SAMN06295987_1227</name>
</gene>
<sequence>MTTSTITRGVNFYSYQEEVFKRSMTLEDCVAEVASMGAVGVQLMTEAAIPGYPNPSQEWIEAWTAMMQRYGTVPTALMTFWDFNKGGHRMLSVGEAYEIVEKEIRLARALGFDILRPSPAPAGFPELELIEKLLPVAEEANIRLSFEVHAPHNLIEHTAPYIEIVERTGTKHLGLTLDMSCFQKRYPRIARDRLIRDGVLRERIACHITESRELGLDKQFVTETVKRWGGTQPELSFVNAVYNPMVMQSLDDLKAIIPYIFNVHAKIFEMTDQLMEYSLAYEEVIPLFVKAGWSGSIDTEYEGQRHTQDLGDSDSCEQIRRNQLQLRYLLGEL</sequence>
<proteinExistence type="predicted"/>
<evidence type="ECO:0000313" key="2">
    <source>
        <dbReference type="EMBL" id="SLK12804.1"/>
    </source>
</evidence>
<evidence type="ECO:0000313" key="3">
    <source>
        <dbReference type="Proteomes" id="UP000190989"/>
    </source>
</evidence>
<dbReference type="GO" id="GO:0016853">
    <property type="term" value="F:isomerase activity"/>
    <property type="evidence" value="ECO:0007669"/>
    <property type="project" value="UniProtKB-KW"/>
</dbReference>
<reference evidence="3" key="1">
    <citation type="submission" date="2017-02" db="EMBL/GenBank/DDBJ databases">
        <authorList>
            <person name="Varghese N."/>
            <person name="Submissions S."/>
        </authorList>
    </citation>
    <scope>NUCLEOTIDE SEQUENCE [LARGE SCALE GENOMIC DNA]</scope>
    <source>
        <strain evidence="3">SM117</strain>
    </source>
</reference>
<dbReference type="SUPFAM" id="SSF51658">
    <property type="entry name" value="Xylose isomerase-like"/>
    <property type="match status" value="1"/>
</dbReference>
<dbReference type="InterPro" id="IPR013022">
    <property type="entry name" value="Xyl_isomerase-like_TIM-brl"/>
</dbReference>
<dbReference type="Proteomes" id="UP000190989">
    <property type="component" value="Unassembled WGS sequence"/>
</dbReference>
<feature type="domain" description="Xylose isomerase-like TIM barrel" evidence="1">
    <location>
        <begin position="30"/>
        <end position="191"/>
    </location>
</feature>